<dbReference type="InterPro" id="IPR002136">
    <property type="entry name" value="Ribosomal_uL4"/>
</dbReference>
<evidence type="ECO:0000313" key="7">
    <source>
        <dbReference type="EMBL" id="AUX39767.1"/>
    </source>
</evidence>
<dbReference type="AlphaFoldDB" id="A0A2L0EKD9"/>
<dbReference type="Proteomes" id="UP000238348">
    <property type="component" value="Chromosome"/>
</dbReference>
<dbReference type="OrthoDB" id="9803201at2"/>
<dbReference type="GO" id="GO:0003735">
    <property type="term" value="F:structural constituent of ribosome"/>
    <property type="evidence" value="ECO:0007669"/>
    <property type="project" value="InterPro"/>
</dbReference>
<dbReference type="GO" id="GO:0019843">
    <property type="term" value="F:rRNA binding"/>
    <property type="evidence" value="ECO:0007669"/>
    <property type="project" value="UniProtKB-UniRule"/>
</dbReference>
<evidence type="ECO:0000256" key="4">
    <source>
        <dbReference type="ARBA" id="ARBA00035244"/>
    </source>
</evidence>
<comment type="function">
    <text evidence="5">One of the primary rRNA binding proteins, this protein initially binds near the 5'-end of the 23S rRNA. It is important during the early stages of 50S assembly. It makes multiple contacts with different domains of the 23S rRNA in the assembled 50S subunit and ribosome.</text>
</comment>
<keyword evidence="5" id="KW-0699">rRNA-binding</keyword>
<keyword evidence="5" id="KW-0694">RNA-binding</keyword>
<evidence type="ECO:0000256" key="2">
    <source>
        <dbReference type="ARBA" id="ARBA00022980"/>
    </source>
</evidence>
<evidence type="ECO:0000256" key="3">
    <source>
        <dbReference type="ARBA" id="ARBA00023274"/>
    </source>
</evidence>
<dbReference type="NCBIfam" id="TIGR03953">
    <property type="entry name" value="rplD_bact"/>
    <property type="match status" value="1"/>
</dbReference>
<evidence type="ECO:0000256" key="6">
    <source>
        <dbReference type="SAM" id="MobiDB-lite"/>
    </source>
</evidence>
<dbReference type="HAMAP" id="MF_01328_B">
    <property type="entry name" value="Ribosomal_uL4_B"/>
    <property type="match status" value="1"/>
</dbReference>
<dbReference type="Gene3D" id="3.40.1370.10">
    <property type="match status" value="1"/>
</dbReference>
<evidence type="ECO:0000256" key="1">
    <source>
        <dbReference type="ARBA" id="ARBA00010528"/>
    </source>
</evidence>
<dbReference type="GO" id="GO:0006412">
    <property type="term" value="P:translation"/>
    <property type="evidence" value="ECO:0007669"/>
    <property type="project" value="UniProtKB-UniRule"/>
</dbReference>
<proteinExistence type="inferred from homology"/>
<protein>
    <recommendedName>
        <fullName evidence="4 5">Large ribosomal subunit protein uL4</fullName>
    </recommendedName>
</protein>
<dbReference type="PANTHER" id="PTHR10746:SF6">
    <property type="entry name" value="LARGE RIBOSOMAL SUBUNIT PROTEIN UL4M"/>
    <property type="match status" value="1"/>
</dbReference>
<gene>
    <name evidence="5 7" type="primary">rplD</name>
    <name evidence="7" type="ORF">SOCE26_011620</name>
</gene>
<comment type="similarity">
    <text evidence="1 5">Belongs to the universal ribosomal protein uL4 family.</text>
</comment>
<dbReference type="GO" id="GO:1990904">
    <property type="term" value="C:ribonucleoprotein complex"/>
    <property type="evidence" value="ECO:0007669"/>
    <property type="project" value="UniProtKB-KW"/>
</dbReference>
<comment type="function">
    <text evidence="5">Forms part of the polypeptide exit tunnel.</text>
</comment>
<comment type="subunit">
    <text evidence="5">Part of the 50S ribosomal subunit.</text>
</comment>
<sequence length="207" mass="23017">MKVTVYNLKREQVGELDLSDEVFGTEVKEHLFYEVVKAQLASRRSGTKATKERSAVAGSTKKLYRQKGTGRARQGSIRAPHHAGGGMAHALEPKDWSYRPPRKVRIGALKSALSLFAKEGRLIVLDSLEVPEIKTKALVATLTTLQADRKSLVVDTAGNEKLVKSLRNLENHQYLPPEGVNVYDLLRHDHLIVSRDAAKALEARCLR</sequence>
<dbReference type="InterPro" id="IPR013005">
    <property type="entry name" value="Ribosomal_uL4-like"/>
</dbReference>
<dbReference type="SUPFAM" id="SSF52166">
    <property type="entry name" value="Ribosomal protein L4"/>
    <property type="match status" value="1"/>
</dbReference>
<keyword evidence="2 5" id="KW-0689">Ribosomal protein</keyword>
<accession>A0A2L0EKD9</accession>
<dbReference type="Pfam" id="PF00573">
    <property type="entry name" value="Ribosomal_L4"/>
    <property type="match status" value="1"/>
</dbReference>
<evidence type="ECO:0000256" key="5">
    <source>
        <dbReference type="HAMAP-Rule" id="MF_01328"/>
    </source>
</evidence>
<dbReference type="RefSeq" id="WP_104977680.1">
    <property type="nucleotide sequence ID" value="NZ_CP012673.1"/>
</dbReference>
<feature type="region of interest" description="Disordered" evidence="6">
    <location>
        <begin position="44"/>
        <end position="94"/>
    </location>
</feature>
<keyword evidence="3 5" id="KW-0687">Ribonucleoprotein</keyword>
<dbReference type="InterPro" id="IPR023574">
    <property type="entry name" value="Ribosomal_uL4_dom_sf"/>
</dbReference>
<dbReference type="GO" id="GO:0005840">
    <property type="term" value="C:ribosome"/>
    <property type="evidence" value="ECO:0007669"/>
    <property type="project" value="UniProtKB-KW"/>
</dbReference>
<reference evidence="7 8" key="1">
    <citation type="submission" date="2015-09" db="EMBL/GenBank/DDBJ databases">
        <title>Sorangium comparison.</title>
        <authorList>
            <person name="Zaburannyi N."/>
            <person name="Bunk B."/>
            <person name="Overmann J."/>
            <person name="Mueller R."/>
        </authorList>
    </citation>
    <scope>NUCLEOTIDE SEQUENCE [LARGE SCALE GENOMIC DNA]</scope>
    <source>
        <strain evidence="7 8">So ce26</strain>
    </source>
</reference>
<evidence type="ECO:0000313" key="8">
    <source>
        <dbReference type="Proteomes" id="UP000238348"/>
    </source>
</evidence>
<dbReference type="PANTHER" id="PTHR10746">
    <property type="entry name" value="50S RIBOSOMAL PROTEIN L4"/>
    <property type="match status" value="1"/>
</dbReference>
<name>A0A2L0EKD9_SORCE</name>
<organism evidence="7 8">
    <name type="scientific">Sorangium cellulosum</name>
    <name type="common">Polyangium cellulosum</name>
    <dbReference type="NCBI Taxonomy" id="56"/>
    <lineage>
        <taxon>Bacteria</taxon>
        <taxon>Pseudomonadati</taxon>
        <taxon>Myxococcota</taxon>
        <taxon>Polyangia</taxon>
        <taxon>Polyangiales</taxon>
        <taxon>Polyangiaceae</taxon>
        <taxon>Sorangium</taxon>
    </lineage>
</organism>
<dbReference type="EMBL" id="CP012673">
    <property type="protein sequence ID" value="AUX39767.1"/>
    <property type="molecule type" value="Genomic_DNA"/>
</dbReference>